<dbReference type="AlphaFoldDB" id="A0A6N2T4Z7"/>
<protein>
    <submittedName>
        <fullName evidence="1">Uncharacterized protein</fullName>
    </submittedName>
</protein>
<dbReference type="EMBL" id="CACRTB010000007">
    <property type="protein sequence ID" value="VYT00490.1"/>
    <property type="molecule type" value="Genomic_DNA"/>
</dbReference>
<gene>
    <name evidence="1" type="ORF">BCLFYP20_01913</name>
</gene>
<sequence length="56" mass="6550">MKYTNLQVEQMTSFIIFESAHINITPCVNLDTGGENIHTVLLSQFTEEYQRRPEVY</sequence>
<proteinExistence type="predicted"/>
<accession>A0A6N2T4Z7</accession>
<organism evidence="1">
    <name type="scientific">Bacteroides caccae</name>
    <dbReference type="NCBI Taxonomy" id="47678"/>
    <lineage>
        <taxon>Bacteria</taxon>
        <taxon>Pseudomonadati</taxon>
        <taxon>Bacteroidota</taxon>
        <taxon>Bacteroidia</taxon>
        <taxon>Bacteroidales</taxon>
        <taxon>Bacteroidaceae</taxon>
        <taxon>Bacteroides</taxon>
    </lineage>
</organism>
<name>A0A6N2T4Z7_9BACE</name>
<reference evidence="1" key="1">
    <citation type="submission" date="2019-11" db="EMBL/GenBank/DDBJ databases">
        <authorList>
            <person name="Feng L."/>
        </authorList>
    </citation>
    <scope>NUCLEOTIDE SEQUENCE</scope>
    <source>
        <strain evidence="1">BcaccaeLFYP20</strain>
    </source>
</reference>
<evidence type="ECO:0000313" key="1">
    <source>
        <dbReference type="EMBL" id="VYT00490.1"/>
    </source>
</evidence>